<evidence type="ECO:0000256" key="1">
    <source>
        <dbReference type="SAM" id="SignalP"/>
    </source>
</evidence>
<dbReference type="OrthoDB" id="359290at2"/>
<proteinExistence type="predicted"/>
<evidence type="ECO:0000313" key="2">
    <source>
        <dbReference type="EMBL" id="ERF61941.1"/>
    </source>
</evidence>
<dbReference type="Proteomes" id="UP000016646">
    <property type="component" value="Unassembled WGS sequence"/>
</dbReference>
<reference evidence="4 5" key="1">
    <citation type="submission" date="2013-08" db="EMBL/GenBank/DDBJ databases">
        <authorList>
            <person name="Durkin A.S."/>
            <person name="Haft D.R."/>
            <person name="McCorrison J."/>
            <person name="Torralba M."/>
            <person name="Gillis M."/>
            <person name="Haft D.H."/>
            <person name="Methe B."/>
            <person name="Sutton G."/>
            <person name="Nelson K.E."/>
        </authorList>
    </citation>
    <scope>NUCLEOTIDE SEQUENCE [LARGE SCALE GENOMIC DNA]</scope>
    <source>
        <strain evidence="3 5">ATCC 35536</strain>
        <strain evidence="2 4">VPI DR56BR1116</strain>
    </source>
</reference>
<dbReference type="RefSeq" id="WP_021329205.1">
    <property type="nucleotide sequence ID" value="NZ_AUZJ01000002.1"/>
</dbReference>
<comment type="caution">
    <text evidence="2">The sequence shown here is derived from an EMBL/GenBank/DDBJ whole genome shotgun (WGS) entry which is preliminary data.</text>
</comment>
<evidence type="ECO:0000313" key="3">
    <source>
        <dbReference type="EMBL" id="ERK00443.1"/>
    </source>
</evidence>
<sequence length="235" mass="25577">MKKIIAGGVIFALCLSFALAGDAAVFVDGGFSSDGSVYLFGQYGKTDKSFRGWAEIYTVDVAKNDFVKGGTYKIQPSAVTAGKSGREVYDSLAAKSYFDTKKYNFVPASPDQILYICGDESKDGSDEIVFKDFSGKLGGKSTYRIRLIPTVSGAGENARSSFYILMERLNENGSVVSRQKIGSPDVVRKGVTSYKIEKILCNKRGDGIVFIVAKTMENKTGVLIRYMAETAKLFD</sequence>
<evidence type="ECO:0000313" key="5">
    <source>
        <dbReference type="Proteomes" id="UP000016646"/>
    </source>
</evidence>
<dbReference type="eggNOG" id="COG5497">
    <property type="taxonomic scope" value="Bacteria"/>
</dbReference>
<accession>U2L7F6</accession>
<gene>
    <name evidence="3" type="ORF">HMPREF0860_1013</name>
    <name evidence="2" type="ORF">HMPREF1325_1883</name>
</gene>
<dbReference type="Proteomes" id="UP000016412">
    <property type="component" value="Unassembled WGS sequence"/>
</dbReference>
<dbReference type="InterPro" id="IPR018725">
    <property type="entry name" value="DUF2259_secreted"/>
</dbReference>
<keyword evidence="1" id="KW-0732">Signal</keyword>
<dbReference type="AlphaFoldDB" id="U2L7F6"/>
<keyword evidence="5" id="KW-1185">Reference proteome</keyword>
<dbReference type="Pfam" id="PF10016">
    <property type="entry name" value="DUF2259"/>
    <property type="match status" value="1"/>
</dbReference>
<organism evidence="2 4">
    <name type="scientific">Treponema socranskii subsp. socranskii VPI DR56BR1116 = ATCC 35536</name>
    <dbReference type="NCBI Taxonomy" id="1125725"/>
    <lineage>
        <taxon>Bacteria</taxon>
        <taxon>Pseudomonadati</taxon>
        <taxon>Spirochaetota</taxon>
        <taxon>Spirochaetia</taxon>
        <taxon>Spirochaetales</taxon>
        <taxon>Treponemataceae</taxon>
        <taxon>Treponema</taxon>
    </lineage>
</organism>
<dbReference type="EMBL" id="AVQI01000067">
    <property type="protein sequence ID" value="ERK00443.1"/>
    <property type="molecule type" value="Genomic_DNA"/>
</dbReference>
<feature type="chain" id="PRO_5004631457" evidence="1">
    <location>
        <begin position="21"/>
        <end position="235"/>
    </location>
</feature>
<evidence type="ECO:0000313" key="4">
    <source>
        <dbReference type="Proteomes" id="UP000016412"/>
    </source>
</evidence>
<feature type="signal peptide" evidence="1">
    <location>
        <begin position="1"/>
        <end position="20"/>
    </location>
</feature>
<protein>
    <submittedName>
        <fullName evidence="2">PF10016 domain protein</fullName>
    </submittedName>
</protein>
<name>U2L7F6_TRESO</name>
<dbReference type="EMBL" id="AUZJ01000002">
    <property type="protein sequence ID" value="ERF61941.1"/>
    <property type="molecule type" value="Genomic_DNA"/>
</dbReference>
<dbReference type="PATRIC" id="fig|1125725.3.peg.142"/>